<sequence>MASVSNNQSKPQQGKATANVERKVNNAQDTSAGVKYTLFASGLNYGGRNIELKDKNYTDDLAIIFDVVEEHTYTREVDKTSYAVEDRVKFSDHGVIKDGKFSFSARVSSSPLSIIQFNYIDKDTDNKNPAASKRPEKALEILERLIDQRQIVTLVTEDRILDNYILTSMEASRSNSDGAALVFQLEFTEFRTFTLGKTILATIYTDAKKTGKTKQKGAVQSSANQEELDVTAMRTRYIGPDAENRQKMADARGYGNFTKHDTKVGTLSPDGKLRDLEGNITDYDSLVGKN</sequence>
<dbReference type="Pfam" id="PF21821">
    <property type="entry name" value="Dit_like"/>
    <property type="match status" value="1"/>
</dbReference>
<protein>
    <submittedName>
        <fullName evidence="3">Putative tail tape measure protein</fullName>
    </submittedName>
</protein>
<dbReference type="KEGG" id="vg:22475432"/>
<dbReference type="EMBL" id="KM190144">
    <property type="protein sequence ID" value="AII27634.1"/>
    <property type="molecule type" value="Genomic_DNA"/>
</dbReference>
<feature type="compositionally biased region" description="Polar residues" evidence="1">
    <location>
        <begin position="1"/>
        <end position="16"/>
    </location>
</feature>
<evidence type="ECO:0000259" key="2">
    <source>
        <dbReference type="Pfam" id="PF21821"/>
    </source>
</evidence>
<evidence type="ECO:0000256" key="1">
    <source>
        <dbReference type="SAM" id="MobiDB-lite"/>
    </source>
</evidence>
<dbReference type="RefSeq" id="YP_009111165.1">
    <property type="nucleotide sequence ID" value="NC_025830.1"/>
</dbReference>
<keyword evidence="4" id="KW-1185">Reference proteome</keyword>
<reference evidence="3 4" key="1">
    <citation type="journal article" date="2015" name="Genome Announc.">
        <title>Genomic Analysis of Broad-Host-Range Enterobacteriophage Av-05.</title>
        <authorList>
            <person name="Amarillas L."/>
            <person name="Lopez-Cuevas O."/>
            <person name="Leon-Felix J."/>
            <person name="Castro-Del Campo N."/>
            <person name="Gerba C.P."/>
            <person name="Chaidez C."/>
        </authorList>
    </citation>
    <scope>NUCLEOTIDE SEQUENCE [LARGE SCALE GENOMIC DNA]</scope>
</reference>
<feature type="domain" description="Dit-like phage tail protein N-terminal" evidence="2">
    <location>
        <begin position="65"/>
        <end position="195"/>
    </location>
</feature>
<gene>
    <name evidence="3" type="ORF">Av05_0091</name>
</gene>
<evidence type="ECO:0000313" key="3">
    <source>
        <dbReference type="EMBL" id="AII27634.1"/>
    </source>
</evidence>
<dbReference type="InterPro" id="IPR048494">
    <property type="entry name" value="Dit-like_N"/>
</dbReference>
<evidence type="ECO:0000313" key="4">
    <source>
        <dbReference type="Proteomes" id="UP000028961"/>
    </source>
</evidence>
<feature type="region of interest" description="Disordered" evidence="1">
    <location>
        <begin position="1"/>
        <end position="24"/>
    </location>
</feature>
<accession>A0A076GCL1</accession>
<dbReference type="GeneID" id="22475432"/>
<organism evidence="3 4">
    <name type="scientific">Escherichia phage Av-05</name>
    <dbReference type="NCBI Taxonomy" id="1527519"/>
    <lineage>
        <taxon>Viruses</taxon>
        <taxon>Duplodnaviria</taxon>
        <taxon>Heunggongvirae</taxon>
        <taxon>Uroviricota</taxon>
        <taxon>Caudoviricetes</taxon>
        <taxon>Vequintavirinae</taxon>
        <taxon>Avunavirus</taxon>
        <taxon>Avunavirus Av05</taxon>
    </lineage>
</organism>
<dbReference type="OrthoDB" id="7843at10239"/>
<dbReference type="Proteomes" id="UP000028961">
    <property type="component" value="Segment"/>
</dbReference>
<name>A0A076GCL1_9CAUD</name>
<proteinExistence type="predicted"/>